<proteinExistence type="predicted"/>
<protein>
    <submittedName>
        <fullName evidence="1">Uncharacterized protein</fullName>
    </submittedName>
</protein>
<reference evidence="1" key="1">
    <citation type="journal article" date="2020" name="Stud. Mycol.">
        <title>101 Dothideomycetes genomes: a test case for predicting lifestyles and emergence of pathogens.</title>
        <authorList>
            <person name="Haridas S."/>
            <person name="Albert R."/>
            <person name="Binder M."/>
            <person name="Bloem J."/>
            <person name="Labutti K."/>
            <person name="Salamov A."/>
            <person name="Andreopoulos B."/>
            <person name="Baker S."/>
            <person name="Barry K."/>
            <person name="Bills G."/>
            <person name="Bluhm B."/>
            <person name="Cannon C."/>
            <person name="Castanera R."/>
            <person name="Culley D."/>
            <person name="Daum C."/>
            <person name="Ezra D."/>
            <person name="Gonzalez J."/>
            <person name="Henrissat B."/>
            <person name="Kuo A."/>
            <person name="Liang C."/>
            <person name="Lipzen A."/>
            <person name="Lutzoni F."/>
            <person name="Magnuson J."/>
            <person name="Mondo S."/>
            <person name="Nolan M."/>
            <person name="Ohm R."/>
            <person name="Pangilinan J."/>
            <person name="Park H.-J."/>
            <person name="Ramirez L."/>
            <person name="Alfaro M."/>
            <person name="Sun H."/>
            <person name="Tritt A."/>
            <person name="Yoshinaga Y."/>
            <person name="Zwiers L.-H."/>
            <person name="Turgeon B."/>
            <person name="Goodwin S."/>
            <person name="Spatafora J."/>
            <person name="Crous P."/>
            <person name="Grigoriev I."/>
        </authorList>
    </citation>
    <scope>NUCLEOTIDE SEQUENCE</scope>
    <source>
        <strain evidence="1">CBS 525.71</strain>
    </source>
</reference>
<gene>
    <name evidence="1" type="ORF">BU25DRAFT_152045</name>
</gene>
<dbReference type="Proteomes" id="UP000799754">
    <property type="component" value="Unassembled WGS sequence"/>
</dbReference>
<name>A0ACB6SGQ9_9PLEO</name>
<evidence type="ECO:0000313" key="1">
    <source>
        <dbReference type="EMBL" id="KAF2632454.1"/>
    </source>
</evidence>
<dbReference type="EMBL" id="MU006703">
    <property type="protein sequence ID" value="KAF2632454.1"/>
    <property type="molecule type" value="Genomic_DNA"/>
</dbReference>
<comment type="caution">
    <text evidence="1">The sequence shown here is derived from an EMBL/GenBank/DDBJ whole genome shotgun (WGS) entry which is preliminary data.</text>
</comment>
<organism evidence="1 2">
    <name type="scientific">Macroventuria anomochaeta</name>
    <dbReference type="NCBI Taxonomy" id="301207"/>
    <lineage>
        <taxon>Eukaryota</taxon>
        <taxon>Fungi</taxon>
        <taxon>Dikarya</taxon>
        <taxon>Ascomycota</taxon>
        <taxon>Pezizomycotina</taxon>
        <taxon>Dothideomycetes</taxon>
        <taxon>Pleosporomycetidae</taxon>
        <taxon>Pleosporales</taxon>
        <taxon>Pleosporineae</taxon>
        <taxon>Didymellaceae</taxon>
        <taxon>Macroventuria</taxon>
    </lineage>
</organism>
<evidence type="ECO:0000313" key="2">
    <source>
        <dbReference type="Proteomes" id="UP000799754"/>
    </source>
</evidence>
<accession>A0ACB6SGQ9</accession>
<keyword evidence="2" id="KW-1185">Reference proteome</keyword>
<sequence>MWLDVAARVELYPDPDCLRLKRRASAWMASNISKDLLAERNTLIGSRAHHLRTPRSALSSQLSLIISRLIAMWRPPDHLVLFDPSRDYGCLRTHCPFLASSTTQLMLILCGDCMEKCWPDRQSSQSITTAKGVIGTHTANSSITLSKHRLQQLQLEDAISPWWLLS</sequence>